<dbReference type="Gene3D" id="3.50.50.60">
    <property type="entry name" value="FAD/NAD(P)-binding domain"/>
    <property type="match status" value="1"/>
</dbReference>
<comment type="caution">
    <text evidence="2">The sequence shown here is derived from an EMBL/GenBank/DDBJ whole genome shotgun (WGS) entry which is preliminary data.</text>
</comment>
<dbReference type="Pfam" id="PF01494">
    <property type="entry name" value="FAD_binding_3"/>
    <property type="match status" value="1"/>
</dbReference>
<evidence type="ECO:0000313" key="2">
    <source>
        <dbReference type="EMBL" id="MFD2659916.1"/>
    </source>
</evidence>
<organism evidence="2 3">
    <name type="scientific">Paenibacillus thailandensis</name>
    <dbReference type="NCBI Taxonomy" id="393250"/>
    <lineage>
        <taxon>Bacteria</taxon>
        <taxon>Bacillati</taxon>
        <taxon>Bacillota</taxon>
        <taxon>Bacilli</taxon>
        <taxon>Bacillales</taxon>
        <taxon>Paenibacillaceae</taxon>
        <taxon>Paenibacillus</taxon>
    </lineage>
</organism>
<feature type="domain" description="FAD-binding" evidence="1">
    <location>
        <begin position="4"/>
        <end position="175"/>
    </location>
</feature>
<reference evidence="3" key="1">
    <citation type="journal article" date="2019" name="Int. J. Syst. Evol. Microbiol.">
        <title>The Global Catalogue of Microorganisms (GCM) 10K type strain sequencing project: providing services to taxonomists for standard genome sequencing and annotation.</title>
        <authorList>
            <consortium name="The Broad Institute Genomics Platform"/>
            <consortium name="The Broad Institute Genome Sequencing Center for Infectious Disease"/>
            <person name="Wu L."/>
            <person name="Ma J."/>
        </authorList>
    </citation>
    <scope>NUCLEOTIDE SEQUENCE [LARGE SCALE GENOMIC DNA]</scope>
    <source>
        <strain evidence="3">TISTR 1827</strain>
    </source>
</reference>
<name>A0ABW5QTZ3_9BACL</name>
<sequence length="415" mass="45396">MKTEYDVIIVGARIAGASLAYELGRAGYKVLLVDKANFPSDVLSTHNFFNNSVAMLREMGVLGKLLATGTPTYKRAYVRLEEAVIDGDFPEANGETECLCIRRTHLDRILLEHAAAVPGVAVLEGFRVAGLLRSGETVTGIEGVNAGGEAVSFRSRLVVGADGRRSAVRRMAGSRRLAAVPTDFASYVGYFRHFRQEGEPCAEFYRMGEYLAIVFPTSDQLHVVGLMFPLSWSRMLESMKQDPEGTFRHAVRTGFGRVSFADRLSRSELAGPIRGLNGYDNDWHEAMGKGWALTGDALSFKDPAVGQGMHDALFAAKALTGVLVSHDDWAASWDRMAESYGRIMNGKTRPLFELACAMTRNVPVTPEQTAVNWLIGIHPEAKRAFLGMYNHTNGPEELERVIGGIMSGGAANERE</sequence>
<dbReference type="InterPro" id="IPR002938">
    <property type="entry name" value="FAD-bd"/>
</dbReference>
<gene>
    <name evidence="2" type="ORF">ACFSW5_06500</name>
</gene>
<dbReference type="SUPFAM" id="SSF51905">
    <property type="entry name" value="FAD/NAD(P)-binding domain"/>
    <property type="match status" value="1"/>
</dbReference>
<dbReference type="InterPro" id="IPR036188">
    <property type="entry name" value="FAD/NAD-bd_sf"/>
</dbReference>
<dbReference type="PANTHER" id="PTHR42685">
    <property type="entry name" value="GERANYLGERANYL DIPHOSPHATE REDUCTASE"/>
    <property type="match status" value="1"/>
</dbReference>
<dbReference type="PANTHER" id="PTHR42685:SF22">
    <property type="entry name" value="CONDITIONED MEDIUM FACTOR RECEPTOR 1"/>
    <property type="match status" value="1"/>
</dbReference>
<dbReference type="PRINTS" id="PR00420">
    <property type="entry name" value="RNGMNOXGNASE"/>
</dbReference>
<dbReference type="EMBL" id="JBHUMY010000006">
    <property type="protein sequence ID" value="MFD2659916.1"/>
    <property type="molecule type" value="Genomic_DNA"/>
</dbReference>
<protein>
    <submittedName>
        <fullName evidence="2">FAD-dependent oxidoreductase</fullName>
    </submittedName>
</protein>
<dbReference type="InterPro" id="IPR050407">
    <property type="entry name" value="Geranylgeranyl_reductase"/>
</dbReference>
<evidence type="ECO:0000313" key="3">
    <source>
        <dbReference type="Proteomes" id="UP001597493"/>
    </source>
</evidence>
<evidence type="ECO:0000259" key="1">
    <source>
        <dbReference type="Pfam" id="PF01494"/>
    </source>
</evidence>
<proteinExistence type="predicted"/>
<dbReference type="Proteomes" id="UP001597493">
    <property type="component" value="Unassembled WGS sequence"/>
</dbReference>
<accession>A0ABW5QTZ3</accession>
<dbReference type="RefSeq" id="WP_379270592.1">
    <property type="nucleotide sequence ID" value="NZ_JBHUGT010000032.1"/>
</dbReference>
<keyword evidence="3" id="KW-1185">Reference proteome</keyword>